<comment type="caution">
    <text evidence="2">The sequence shown here is derived from an EMBL/GenBank/DDBJ whole genome shotgun (WGS) entry which is preliminary data.</text>
</comment>
<gene>
    <name evidence="2" type="ORF">LCGC14_0420340</name>
</gene>
<keyword evidence="1" id="KW-0472">Membrane</keyword>
<protein>
    <submittedName>
        <fullName evidence="2">Uncharacterized protein</fullName>
    </submittedName>
</protein>
<feature type="transmembrane region" description="Helical" evidence="1">
    <location>
        <begin position="31"/>
        <end position="48"/>
    </location>
</feature>
<feature type="transmembrane region" description="Helical" evidence="1">
    <location>
        <begin position="7"/>
        <end position="25"/>
    </location>
</feature>
<name>A0A0F9SR00_9ZZZZ</name>
<keyword evidence="1" id="KW-1133">Transmembrane helix</keyword>
<organism evidence="2">
    <name type="scientific">marine sediment metagenome</name>
    <dbReference type="NCBI Taxonomy" id="412755"/>
    <lineage>
        <taxon>unclassified sequences</taxon>
        <taxon>metagenomes</taxon>
        <taxon>ecological metagenomes</taxon>
    </lineage>
</organism>
<reference evidence="2" key="1">
    <citation type="journal article" date="2015" name="Nature">
        <title>Complex archaea that bridge the gap between prokaryotes and eukaryotes.</title>
        <authorList>
            <person name="Spang A."/>
            <person name="Saw J.H."/>
            <person name="Jorgensen S.L."/>
            <person name="Zaremba-Niedzwiedzka K."/>
            <person name="Martijn J."/>
            <person name="Lind A.E."/>
            <person name="van Eijk R."/>
            <person name="Schleper C."/>
            <person name="Guy L."/>
            <person name="Ettema T.J."/>
        </authorList>
    </citation>
    <scope>NUCLEOTIDE SEQUENCE</scope>
</reference>
<sequence length="49" mass="5484">MRQFIGWILLVGMGLVLFLPTDINWNELENLILWLGLVLAGAIMTGGNR</sequence>
<evidence type="ECO:0000256" key="1">
    <source>
        <dbReference type="SAM" id="Phobius"/>
    </source>
</evidence>
<proteinExistence type="predicted"/>
<accession>A0A0F9SR00</accession>
<evidence type="ECO:0000313" key="2">
    <source>
        <dbReference type="EMBL" id="KKN71455.1"/>
    </source>
</evidence>
<dbReference type="EMBL" id="LAZR01000383">
    <property type="protein sequence ID" value="KKN71455.1"/>
    <property type="molecule type" value="Genomic_DNA"/>
</dbReference>
<dbReference type="AlphaFoldDB" id="A0A0F9SR00"/>
<keyword evidence="1" id="KW-0812">Transmembrane</keyword>